<proteinExistence type="predicted"/>
<dbReference type="Gene3D" id="3.40.50.1820">
    <property type="entry name" value="alpha/beta hydrolase"/>
    <property type="match status" value="1"/>
</dbReference>
<dbReference type="AlphaFoldDB" id="A0A7W4UPF8"/>
<protein>
    <submittedName>
        <fullName evidence="2">Pimeloyl-ACP methyl ester carboxylesterase</fullName>
    </submittedName>
</protein>
<evidence type="ECO:0000313" key="3">
    <source>
        <dbReference type="Proteomes" id="UP000545286"/>
    </source>
</evidence>
<comment type="caution">
    <text evidence="2">The sequence shown here is derived from an EMBL/GenBank/DDBJ whole genome shotgun (WGS) entry which is preliminary data.</text>
</comment>
<dbReference type="RefSeq" id="WP_183624780.1">
    <property type="nucleotide sequence ID" value="NZ_JACHWJ010000003.1"/>
</dbReference>
<dbReference type="GO" id="GO:0003824">
    <property type="term" value="F:catalytic activity"/>
    <property type="evidence" value="ECO:0007669"/>
    <property type="project" value="UniProtKB-ARBA"/>
</dbReference>
<gene>
    <name evidence="2" type="ORF">FHX72_002073</name>
</gene>
<evidence type="ECO:0000259" key="1">
    <source>
        <dbReference type="Pfam" id="PF12697"/>
    </source>
</evidence>
<feature type="domain" description="AB hydrolase-1" evidence="1">
    <location>
        <begin position="39"/>
        <end position="269"/>
    </location>
</feature>
<dbReference type="InterPro" id="IPR029058">
    <property type="entry name" value="AB_hydrolase_fold"/>
</dbReference>
<accession>A0A7W4UPF8</accession>
<dbReference type="EMBL" id="JACHWJ010000003">
    <property type="protein sequence ID" value="MBB2957928.1"/>
    <property type="molecule type" value="Genomic_DNA"/>
</dbReference>
<reference evidence="2 3" key="1">
    <citation type="submission" date="2020-08" db="EMBL/GenBank/DDBJ databases">
        <title>Sequencing the genomes of 1000 actinobacteria strains.</title>
        <authorList>
            <person name="Klenk H.-P."/>
        </authorList>
    </citation>
    <scope>NUCLEOTIDE SEQUENCE [LARGE SCALE GENOMIC DNA]</scope>
    <source>
        <strain evidence="2 3">DSM 20419</strain>
    </source>
</reference>
<organism evidence="2 3">
    <name type="scientific">Pseudoclavibacter helvolus</name>
    <dbReference type="NCBI Taxonomy" id="255205"/>
    <lineage>
        <taxon>Bacteria</taxon>
        <taxon>Bacillati</taxon>
        <taxon>Actinomycetota</taxon>
        <taxon>Actinomycetes</taxon>
        <taxon>Micrococcales</taxon>
        <taxon>Microbacteriaceae</taxon>
        <taxon>Pseudoclavibacter</taxon>
    </lineage>
</organism>
<dbReference type="PANTHER" id="PTHR43433:SF5">
    <property type="entry name" value="AB HYDROLASE-1 DOMAIN-CONTAINING PROTEIN"/>
    <property type="match status" value="1"/>
</dbReference>
<name>A0A7W4UPF8_9MICO</name>
<evidence type="ECO:0000313" key="2">
    <source>
        <dbReference type="EMBL" id="MBB2957928.1"/>
    </source>
</evidence>
<dbReference type="SUPFAM" id="SSF53474">
    <property type="entry name" value="alpha/beta-Hydrolases"/>
    <property type="match status" value="1"/>
</dbReference>
<dbReference type="Pfam" id="PF12697">
    <property type="entry name" value="Abhydrolase_6"/>
    <property type="match status" value="1"/>
</dbReference>
<keyword evidence="3" id="KW-1185">Reference proteome</keyword>
<dbReference type="PANTHER" id="PTHR43433">
    <property type="entry name" value="HYDROLASE, ALPHA/BETA FOLD FAMILY PROTEIN"/>
    <property type="match status" value="1"/>
</dbReference>
<dbReference type="InterPro" id="IPR050471">
    <property type="entry name" value="AB_hydrolase"/>
</dbReference>
<dbReference type="Proteomes" id="UP000545286">
    <property type="component" value="Unassembled WGS sequence"/>
</dbReference>
<dbReference type="InterPro" id="IPR000073">
    <property type="entry name" value="AB_hydrolase_1"/>
</dbReference>
<sequence>MVAAADQSDFGGVRVDREVAISADGTRIAYEIRGEGPMVVIVNGAFSTARDVTEFAMALVRAGFAAVAYDRRARGDSGDTKPSAPEREAEDLAAVIGAVGGDVSVIGHSSGAVLALFAASLGVPVRHLFLTEPPFRFGEHEPAGDLAERLQQLVDEGDEATAVSTFQLEGVGLDPALVEQIKQSPIFPGLVPLAQSTVYDGQLVRQVSTPTAAMVGVQAPVTIVVGGDTFPFLASAAKRLSETLPGSELVEVAESVGHRVHPEATAKVLAARLL</sequence>